<dbReference type="SUPFAM" id="SSF50685">
    <property type="entry name" value="Barwin-like endoglucanases"/>
    <property type="match status" value="1"/>
</dbReference>
<keyword evidence="6" id="KW-1185">Reference proteome</keyword>
<comment type="similarity">
    <text evidence="2">Belongs to the cerato-platanin family.</text>
</comment>
<dbReference type="Gene3D" id="2.40.40.10">
    <property type="entry name" value="RlpA-like domain"/>
    <property type="match status" value="1"/>
</dbReference>
<dbReference type="EMBL" id="JAULSW010000009">
    <property type="protein sequence ID" value="KAK3370083.1"/>
    <property type="molecule type" value="Genomic_DNA"/>
</dbReference>
<dbReference type="Pfam" id="PF07249">
    <property type="entry name" value="Cerato-platanin"/>
    <property type="match status" value="1"/>
</dbReference>
<comment type="subcellular location">
    <subcellularLocation>
        <location evidence="1">Secreted</location>
    </subcellularLocation>
</comment>
<dbReference type="Proteomes" id="UP001285441">
    <property type="component" value="Unassembled WGS sequence"/>
</dbReference>
<keyword evidence="4" id="KW-0732">Signal</keyword>
<evidence type="ECO:0000256" key="4">
    <source>
        <dbReference type="SAM" id="SignalP"/>
    </source>
</evidence>
<comment type="caution">
    <text evidence="5">The sequence shown here is derived from an EMBL/GenBank/DDBJ whole genome shotgun (WGS) entry which is preliminary data.</text>
</comment>
<sequence>MYFSKIAAGIFSLAAAVSATTVTYDAGYDDPNRSLEIVTCSDGENGVMWKYGWEQQSQVTTFPFIGGSETITDWNSTNCGTCWSATYRGQTVHILAIDYTEEGLNLGFNAFNTLTNGYGRALGRVDATVVQVPIRDCGL</sequence>
<feature type="signal peptide" evidence="4">
    <location>
        <begin position="1"/>
        <end position="19"/>
    </location>
</feature>
<proteinExistence type="inferred from homology"/>
<feature type="chain" id="PRO_5042183281" evidence="4">
    <location>
        <begin position="20"/>
        <end position="139"/>
    </location>
</feature>
<evidence type="ECO:0000313" key="6">
    <source>
        <dbReference type="Proteomes" id="UP001285441"/>
    </source>
</evidence>
<dbReference type="InterPro" id="IPR010829">
    <property type="entry name" value="Cerato-platanin"/>
</dbReference>
<reference evidence="5" key="2">
    <citation type="submission" date="2023-06" db="EMBL/GenBank/DDBJ databases">
        <authorList>
            <consortium name="Lawrence Berkeley National Laboratory"/>
            <person name="Haridas S."/>
            <person name="Hensen N."/>
            <person name="Bonometti L."/>
            <person name="Westerberg I."/>
            <person name="Brannstrom I.O."/>
            <person name="Guillou S."/>
            <person name="Cros-Aarteil S."/>
            <person name="Calhoun S."/>
            <person name="Kuo A."/>
            <person name="Mondo S."/>
            <person name="Pangilinan J."/>
            <person name="Riley R."/>
            <person name="LaButti K."/>
            <person name="Andreopoulos B."/>
            <person name="Lipzen A."/>
            <person name="Chen C."/>
            <person name="Yanf M."/>
            <person name="Daum C."/>
            <person name="Ng V."/>
            <person name="Clum A."/>
            <person name="Steindorff A."/>
            <person name="Ohm R."/>
            <person name="Martin F."/>
            <person name="Silar P."/>
            <person name="Natvig D."/>
            <person name="Lalanne C."/>
            <person name="Gautier V."/>
            <person name="Ament-velasquez S.L."/>
            <person name="Kruys A."/>
            <person name="Hutchinson M.I."/>
            <person name="Powell A.J."/>
            <person name="Barry K."/>
            <person name="Miller A.N."/>
            <person name="Grigoriev I.V."/>
            <person name="Debuchy R."/>
            <person name="Gladieux P."/>
            <person name="Thoren M.H."/>
            <person name="Johannesson H."/>
        </authorList>
    </citation>
    <scope>NUCLEOTIDE SEQUENCE</scope>
    <source>
        <strain evidence="5">CBS 232.78</strain>
    </source>
</reference>
<evidence type="ECO:0000313" key="5">
    <source>
        <dbReference type="EMBL" id="KAK3370083.1"/>
    </source>
</evidence>
<name>A0AAE0K4P9_9PEZI</name>
<gene>
    <name evidence="5" type="ORF">B0H63DRAFT_527834</name>
</gene>
<keyword evidence="3" id="KW-0964">Secreted</keyword>
<evidence type="ECO:0000256" key="3">
    <source>
        <dbReference type="ARBA" id="ARBA00022525"/>
    </source>
</evidence>
<dbReference type="InterPro" id="IPR036908">
    <property type="entry name" value="RlpA-like_sf"/>
</dbReference>
<reference evidence="5" key="1">
    <citation type="journal article" date="2023" name="Mol. Phylogenet. Evol.">
        <title>Genome-scale phylogeny and comparative genomics of the fungal order Sordariales.</title>
        <authorList>
            <person name="Hensen N."/>
            <person name="Bonometti L."/>
            <person name="Westerberg I."/>
            <person name="Brannstrom I.O."/>
            <person name="Guillou S."/>
            <person name="Cros-Aarteil S."/>
            <person name="Calhoun S."/>
            <person name="Haridas S."/>
            <person name="Kuo A."/>
            <person name="Mondo S."/>
            <person name="Pangilinan J."/>
            <person name="Riley R."/>
            <person name="LaButti K."/>
            <person name="Andreopoulos B."/>
            <person name="Lipzen A."/>
            <person name="Chen C."/>
            <person name="Yan M."/>
            <person name="Daum C."/>
            <person name="Ng V."/>
            <person name="Clum A."/>
            <person name="Steindorff A."/>
            <person name="Ohm R.A."/>
            <person name="Martin F."/>
            <person name="Silar P."/>
            <person name="Natvig D.O."/>
            <person name="Lalanne C."/>
            <person name="Gautier V."/>
            <person name="Ament-Velasquez S.L."/>
            <person name="Kruys A."/>
            <person name="Hutchinson M.I."/>
            <person name="Powell A.J."/>
            <person name="Barry K."/>
            <person name="Miller A.N."/>
            <person name="Grigoriev I.V."/>
            <person name="Debuchy R."/>
            <person name="Gladieux P."/>
            <person name="Hiltunen Thoren M."/>
            <person name="Johannesson H."/>
        </authorList>
    </citation>
    <scope>NUCLEOTIDE SEQUENCE</scope>
    <source>
        <strain evidence="5">CBS 232.78</strain>
    </source>
</reference>
<protein>
    <submittedName>
        <fullName evidence="5">Cerato-platanin</fullName>
    </submittedName>
</protein>
<dbReference type="CDD" id="cd22778">
    <property type="entry name" value="DPBB_CEPL-like"/>
    <property type="match status" value="1"/>
</dbReference>
<accession>A0AAE0K4P9</accession>
<evidence type="ECO:0000256" key="1">
    <source>
        <dbReference type="ARBA" id="ARBA00004613"/>
    </source>
</evidence>
<dbReference type="GO" id="GO:0005576">
    <property type="term" value="C:extracellular region"/>
    <property type="evidence" value="ECO:0007669"/>
    <property type="project" value="UniProtKB-SubCell"/>
</dbReference>
<dbReference type="AlphaFoldDB" id="A0AAE0K4P9"/>
<evidence type="ECO:0000256" key="2">
    <source>
        <dbReference type="ARBA" id="ARBA00010421"/>
    </source>
</evidence>
<organism evidence="5 6">
    <name type="scientific">Podospora didyma</name>
    <dbReference type="NCBI Taxonomy" id="330526"/>
    <lineage>
        <taxon>Eukaryota</taxon>
        <taxon>Fungi</taxon>
        <taxon>Dikarya</taxon>
        <taxon>Ascomycota</taxon>
        <taxon>Pezizomycotina</taxon>
        <taxon>Sordariomycetes</taxon>
        <taxon>Sordariomycetidae</taxon>
        <taxon>Sordariales</taxon>
        <taxon>Podosporaceae</taxon>
        <taxon>Podospora</taxon>
    </lineage>
</organism>